<evidence type="ECO:0000313" key="1">
    <source>
        <dbReference type="EMBL" id="GFQ65659.1"/>
    </source>
</evidence>
<gene>
    <name evidence="1" type="primary">CRVP_15</name>
    <name evidence="1" type="ORF">TNCT_700951</name>
</gene>
<sequence>MVYYIINDATCIFINSSNNYNPLPSGNVMDHPVYEQGKPGSACPINSCVGGETCTGGKDYPGLCKMLDPNTAPIYRRNLDGLLFFCNSSNEAEDCAASVYGPTDEIFAWNLQGMQK</sequence>
<dbReference type="OrthoDB" id="6411526at2759"/>
<comment type="caution">
    <text evidence="1">The sequence shown here is derived from an EMBL/GenBank/DDBJ whole genome shotgun (WGS) entry which is preliminary data.</text>
</comment>
<dbReference type="EMBL" id="BMAO01020201">
    <property type="protein sequence ID" value="GFQ65659.1"/>
    <property type="molecule type" value="Genomic_DNA"/>
</dbReference>
<dbReference type="Proteomes" id="UP000887116">
    <property type="component" value="Unassembled WGS sequence"/>
</dbReference>
<accession>A0A8X6K898</accession>
<keyword evidence="2" id="KW-1185">Reference proteome</keyword>
<evidence type="ECO:0000313" key="2">
    <source>
        <dbReference type="Proteomes" id="UP000887116"/>
    </source>
</evidence>
<protein>
    <submittedName>
        <fullName evidence="1">Uncharacterized protein</fullName>
    </submittedName>
</protein>
<reference evidence="1" key="1">
    <citation type="submission" date="2020-07" db="EMBL/GenBank/DDBJ databases">
        <title>Multicomponent nature underlies the extraordinary mechanical properties of spider dragline silk.</title>
        <authorList>
            <person name="Kono N."/>
            <person name="Nakamura H."/>
            <person name="Mori M."/>
            <person name="Yoshida Y."/>
            <person name="Ohtoshi R."/>
            <person name="Malay A.D."/>
            <person name="Moran D.A.P."/>
            <person name="Tomita M."/>
            <person name="Numata K."/>
            <person name="Arakawa K."/>
        </authorList>
    </citation>
    <scope>NUCLEOTIDE SEQUENCE</scope>
</reference>
<name>A0A8X6K898_TRICU</name>
<organism evidence="1 2">
    <name type="scientific">Trichonephila clavata</name>
    <name type="common">Joro spider</name>
    <name type="synonym">Nephila clavata</name>
    <dbReference type="NCBI Taxonomy" id="2740835"/>
    <lineage>
        <taxon>Eukaryota</taxon>
        <taxon>Metazoa</taxon>
        <taxon>Ecdysozoa</taxon>
        <taxon>Arthropoda</taxon>
        <taxon>Chelicerata</taxon>
        <taxon>Arachnida</taxon>
        <taxon>Araneae</taxon>
        <taxon>Araneomorphae</taxon>
        <taxon>Entelegynae</taxon>
        <taxon>Araneoidea</taxon>
        <taxon>Nephilidae</taxon>
        <taxon>Trichonephila</taxon>
    </lineage>
</organism>
<dbReference type="AlphaFoldDB" id="A0A8X6K898"/>
<proteinExistence type="predicted"/>